<evidence type="ECO:0000256" key="3">
    <source>
        <dbReference type="ARBA" id="ARBA00022833"/>
    </source>
</evidence>
<evidence type="ECO:0000259" key="5">
    <source>
        <dbReference type="Pfam" id="PF01258"/>
    </source>
</evidence>
<gene>
    <name evidence="6" type="ORF">HGA03_03405</name>
</gene>
<dbReference type="Pfam" id="PF01258">
    <property type="entry name" value="zf-dskA_traR"/>
    <property type="match status" value="1"/>
</dbReference>
<dbReference type="Proteomes" id="UP000581206">
    <property type="component" value="Unassembled WGS sequence"/>
</dbReference>
<evidence type="ECO:0000313" key="6">
    <source>
        <dbReference type="EMBL" id="NKY21708.1"/>
    </source>
</evidence>
<dbReference type="GO" id="GO:0008270">
    <property type="term" value="F:zinc ion binding"/>
    <property type="evidence" value="ECO:0007669"/>
    <property type="project" value="UniProtKB-KW"/>
</dbReference>
<dbReference type="PANTHER" id="PTHR33823">
    <property type="entry name" value="RNA POLYMERASE-BINDING TRANSCRIPTION FACTOR DKSA-RELATED"/>
    <property type="match status" value="1"/>
</dbReference>
<evidence type="ECO:0000256" key="4">
    <source>
        <dbReference type="PROSITE-ProRule" id="PRU00510"/>
    </source>
</evidence>
<dbReference type="InterPro" id="IPR000962">
    <property type="entry name" value="Znf_DskA_TraR"/>
</dbReference>
<evidence type="ECO:0000256" key="1">
    <source>
        <dbReference type="ARBA" id="ARBA00022723"/>
    </source>
</evidence>
<keyword evidence="7" id="KW-1185">Reference proteome</keyword>
<comment type="caution">
    <text evidence="6">The sequence shown here is derived from an EMBL/GenBank/DDBJ whole genome shotgun (WGS) entry which is preliminary data.</text>
</comment>
<keyword evidence="1" id="KW-0479">Metal-binding</keyword>
<evidence type="ECO:0000256" key="2">
    <source>
        <dbReference type="ARBA" id="ARBA00022771"/>
    </source>
</evidence>
<dbReference type="SUPFAM" id="SSF57716">
    <property type="entry name" value="Glucocorticoid receptor-like (DNA-binding domain)"/>
    <property type="match status" value="1"/>
</dbReference>
<reference evidence="6 7" key="1">
    <citation type="submission" date="2020-04" db="EMBL/GenBank/DDBJ databases">
        <title>MicrobeNet Type strains.</title>
        <authorList>
            <person name="Nicholson A.C."/>
        </authorList>
    </citation>
    <scope>NUCLEOTIDE SEQUENCE [LARGE SCALE GENOMIC DNA]</scope>
    <source>
        <strain evidence="6 7">ATCC BAA-788</strain>
    </source>
</reference>
<dbReference type="AlphaFoldDB" id="A0A7X6KT76"/>
<name>A0A7X6KT76_9CELL</name>
<dbReference type="PROSITE" id="PS51128">
    <property type="entry name" value="ZF_DKSA_2"/>
    <property type="match status" value="1"/>
</dbReference>
<proteinExistence type="predicted"/>
<sequence>MRALLAERRREAEHRLAGTSAERAAVVSAARESATDDEHDPEGSTIAYERGMLDVLAGRLRQTLADVDLAERRLERGEYQVCERCGGPIADDRLRALPTVRTCRECAGRSPGRS</sequence>
<protein>
    <submittedName>
        <fullName evidence="6">TraR/DksA family transcriptional regulator</fullName>
    </submittedName>
</protein>
<keyword evidence="3" id="KW-0862">Zinc</keyword>
<feature type="zinc finger region" description="dksA C4-type" evidence="4">
    <location>
        <begin position="82"/>
        <end position="106"/>
    </location>
</feature>
<dbReference type="Gene3D" id="1.20.120.910">
    <property type="entry name" value="DksA, coiled-coil domain"/>
    <property type="match status" value="1"/>
</dbReference>
<dbReference type="PANTHER" id="PTHR33823:SF4">
    <property type="entry name" value="GENERAL STRESS PROTEIN 16O"/>
    <property type="match status" value="1"/>
</dbReference>
<accession>A0A7X6KT76</accession>
<dbReference type="EMBL" id="JAAXOX010000001">
    <property type="protein sequence ID" value="NKY21708.1"/>
    <property type="molecule type" value="Genomic_DNA"/>
</dbReference>
<keyword evidence="2" id="KW-0863">Zinc-finger</keyword>
<feature type="domain" description="Zinc finger DksA/TraR C4-type" evidence="5">
    <location>
        <begin position="77"/>
        <end position="110"/>
    </location>
</feature>
<dbReference type="PROSITE" id="PS01102">
    <property type="entry name" value="ZF_DKSA_1"/>
    <property type="match status" value="1"/>
</dbReference>
<evidence type="ECO:0000313" key="7">
    <source>
        <dbReference type="Proteomes" id="UP000581206"/>
    </source>
</evidence>
<dbReference type="InterPro" id="IPR020458">
    <property type="entry name" value="Znf_DskA_TraR_CS"/>
</dbReference>
<organism evidence="6 7">
    <name type="scientific">Cellulomonas denverensis</name>
    <dbReference type="NCBI Taxonomy" id="264297"/>
    <lineage>
        <taxon>Bacteria</taxon>
        <taxon>Bacillati</taxon>
        <taxon>Actinomycetota</taxon>
        <taxon>Actinomycetes</taxon>
        <taxon>Micrococcales</taxon>
        <taxon>Cellulomonadaceae</taxon>
        <taxon>Cellulomonas</taxon>
    </lineage>
</organism>